<dbReference type="InterPro" id="IPR050297">
    <property type="entry name" value="LipidA_mod_glycosyltrf_83"/>
</dbReference>
<dbReference type="PANTHER" id="PTHR33908">
    <property type="entry name" value="MANNOSYLTRANSFERASE YKCB-RELATED"/>
    <property type="match status" value="1"/>
</dbReference>
<accession>C6PX00</accession>
<keyword evidence="5 8" id="KW-0812">Transmembrane</keyword>
<dbReference type="STRING" id="536227.Ccar_04365"/>
<feature type="transmembrane region" description="Helical" evidence="8">
    <location>
        <begin position="168"/>
        <end position="195"/>
    </location>
</feature>
<feature type="transmembrane region" description="Helical" evidence="8">
    <location>
        <begin position="24"/>
        <end position="42"/>
    </location>
</feature>
<evidence type="ECO:0000256" key="1">
    <source>
        <dbReference type="ARBA" id="ARBA00004651"/>
    </source>
</evidence>
<evidence type="ECO:0000256" key="4">
    <source>
        <dbReference type="ARBA" id="ARBA00022679"/>
    </source>
</evidence>
<dbReference type="EMBL" id="ACVI01000060">
    <property type="protein sequence ID" value="EET86237.1"/>
    <property type="molecule type" value="Genomic_DNA"/>
</dbReference>
<keyword evidence="10" id="KW-1185">Reference proteome</keyword>
<keyword evidence="2" id="KW-1003">Cell membrane</keyword>
<evidence type="ECO:0000256" key="2">
    <source>
        <dbReference type="ARBA" id="ARBA00022475"/>
    </source>
</evidence>
<evidence type="ECO:0000313" key="9">
    <source>
        <dbReference type="EMBL" id="EET86237.1"/>
    </source>
</evidence>
<dbReference type="GO" id="GO:0016763">
    <property type="term" value="F:pentosyltransferase activity"/>
    <property type="evidence" value="ECO:0007669"/>
    <property type="project" value="TreeGrafter"/>
</dbReference>
<feature type="transmembrane region" description="Helical" evidence="8">
    <location>
        <begin position="402"/>
        <end position="422"/>
    </location>
</feature>
<dbReference type="PANTHER" id="PTHR33908:SF11">
    <property type="entry name" value="MEMBRANE PROTEIN"/>
    <property type="match status" value="1"/>
</dbReference>
<gene>
    <name evidence="9" type="ORF">CcarbDRAFT_3317</name>
</gene>
<feature type="transmembrane region" description="Helical" evidence="8">
    <location>
        <begin position="379"/>
        <end position="396"/>
    </location>
</feature>
<keyword evidence="3" id="KW-0328">Glycosyltransferase</keyword>
<dbReference type="KEGG" id="cck:Ccar_04365"/>
<name>C6PX00_9CLOT</name>
<dbReference type="OrthoDB" id="136232at2"/>
<evidence type="ECO:0000313" key="10">
    <source>
        <dbReference type="Proteomes" id="UP000004198"/>
    </source>
</evidence>
<dbReference type="eggNOG" id="COG1807">
    <property type="taxonomic scope" value="Bacteria"/>
</dbReference>
<evidence type="ECO:0000256" key="6">
    <source>
        <dbReference type="ARBA" id="ARBA00022989"/>
    </source>
</evidence>
<evidence type="ECO:0000256" key="8">
    <source>
        <dbReference type="SAM" id="Phobius"/>
    </source>
</evidence>
<evidence type="ECO:0000256" key="7">
    <source>
        <dbReference type="ARBA" id="ARBA00023136"/>
    </source>
</evidence>
<evidence type="ECO:0000256" key="3">
    <source>
        <dbReference type="ARBA" id="ARBA00022676"/>
    </source>
</evidence>
<dbReference type="GO" id="GO:0005886">
    <property type="term" value="C:plasma membrane"/>
    <property type="evidence" value="ECO:0007669"/>
    <property type="project" value="UniProtKB-SubCell"/>
</dbReference>
<dbReference type="PATRIC" id="fig|536227.13.peg.923"/>
<comment type="caution">
    <text evidence="9">The sequence shown here is derived from an EMBL/GenBank/DDBJ whole genome shotgun (WGS) entry which is preliminary data.</text>
</comment>
<reference evidence="9 10" key="1">
    <citation type="submission" date="2009-06" db="EMBL/GenBank/DDBJ databases">
        <title>The draft genome of Clostridium carboxidivorans P7.</title>
        <authorList>
            <consortium name="US DOE Joint Genome Institute (JGI-PGF)"/>
            <person name="Lucas S."/>
            <person name="Copeland A."/>
            <person name="Lapidus A."/>
            <person name="Glavina del Rio T."/>
            <person name="Tice H."/>
            <person name="Bruce D."/>
            <person name="Goodwin L."/>
            <person name="Pitluck S."/>
            <person name="Larimer F."/>
            <person name="Land M.L."/>
            <person name="Hauser L."/>
            <person name="Hemme C.L."/>
        </authorList>
    </citation>
    <scope>NUCLEOTIDE SEQUENCE [LARGE SCALE GENOMIC DNA]</scope>
    <source>
        <strain evidence="9 10">P7</strain>
    </source>
</reference>
<keyword evidence="4" id="KW-0808">Transferase</keyword>
<proteinExistence type="predicted"/>
<dbReference type="GO" id="GO:0009103">
    <property type="term" value="P:lipopolysaccharide biosynthetic process"/>
    <property type="evidence" value="ECO:0007669"/>
    <property type="project" value="UniProtKB-ARBA"/>
</dbReference>
<dbReference type="AlphaFoldDB" id="C6PX00"/>
<comment type="subcellular location">
    <subcellularLocation>
        <location evidence="1">Cell membrane</location>
        <topology evidence="1">Multi-pass membrane protein</topology>
    </subcellularLocation>
</comment>
<keyword evidence="7 8" id="KW-0472">Membrane</keyword>
<evidence type="ECO:0000256" key="5">
    <source>
        <dbReference type="ARBA" id="ARBA00022692"/>
    </source>
</evidence>
<organism evidence="9 10">
    <name type="scientific">Clostridium carboxidivorans P7</name>
    <dbReference type="NCBI Taxonomy" id="536227"/>
    <lineage>
        <taxon>Bacteria</taxon>
        <taxon>Bacillati</taxon>
        <taxon>Bacillota</taxon>
        <taxon>Clostridia</taxon>
        <taxon>Eubacteriales</taxon>
        <taxon>Clostridiaceae</taxon>
        <taxon>Clostridium</taxon>
    </lineage>
</organism>
<keyword evidence="6 8" id="KW-1133">Transmembrane helix</keyword>
<feature type="transmembrane region" description="Helical" evidence="8">
    <location>
        <begin position="348"/>
        <end position="367"/>
    </location>
</feature>
<protein>
    <submittedName>
        <fullName evidence="9">Uncharacterized protein</fullName>
    </submittedName>
</protein>
<feature type="transmembrane region" description="Helical" evidence="8">
    <location>
        <begin position="137"/>
        <end position="162"/>
    </location>
</feature>
<feature type="transmembrane region" description="Helical" evidence="8">
    <location>
        <begin position="207"/>
        <end position="226"/>
    </location>
</feature>
<sequence length="445" mass="52127">MKSPEYVILRRLNVKRFILKNENYYKIMMGLGMVLCILWILIVDTKPFSDFDYYYRLSVDIASGLPWGDTYTSVGYCMLLGGFFKLFGASLFKAKLLNLFLTFASYVSFYGVIKRVNLKERDRKIIFTLFVLMPNNIFYNSLVATELLFTTILIFITFIYFSDIKYKYVYVGILVGLNTLIKPFFILYFFAIFLVELLIEKKIITSIKNSLIILVVCAITIAPWIYRNTKLVGQPTYVSNNGGIVLYINNNSQNKLGRWMPADQVENSIVKTEEYKEANMTQKNKMLTSKAKIWIKSHPIQFIELGFKRLFNTYFWGDDLLYSTNGSALSDSSKAVIFTVTNDIRSTIFVMAIIYILIYSIVILRYIRKGKTQLLNKYTLYNVILFYMFTAVYFVTEGQGRYAFPEIFIMIYCFCYFVRISIHKYKKILYPFNYKDGNNVYKDFS</sequence>
<dbReference type="Proteomes" id="UP000004198">
    <property type="component" value="Unassembled WGS sequence"/>
</dbReference>
<feature type="transmembrane region" description="Helical" evidence="8">
    <location>
        <begin position="96"/>
        <end position="116"/>
    </location>
</feature>